<reference evidence="3" key="1">
    <citation type="submission" date="2021-12" db="EMBL/GenBank/DDBJ databases">
        <authorList>
            <person name="King R."/>
        </authorList>
    </citation>
    <scope>NUCLEOTIDE SEQUENCE</scope>
</reference>
<evidence type="ECO:0000256" key="1">
    <source>
        <dbReference type="RuleBase" id="RU368012"/>
    </source>
</evidence>
<dbReference type="GO" id="GO:0005737">
    <property type="term" value="C:cytoplasm"/>
    <property type="evidence" value="ECO:0007669"/>
    <property type="project" value="TreeGrafter"/>
</dbReference>
<dbReference type="GO" id="GO:0032259">
    <property type="term" value="P:methylation"/>
    <property type="evidence" value="ECO:0007669"/>
    <property type="project" value="UniProtKB-KW"/>
</dbReference>
<keyword evidence="1" id="KW-0949">S-adenosyl-L-methionine</keyword>
<keyword evidence="1" id="KW-0489">Methyltransferase</keyword>
<dbReference type="GO" id="GO:0006370">
    <property type="term" value="P:7-methylguanosine mRNA capping"/>
    <property type="evidence" value="ECO:0007669"/>
    <property type="project" value="UniProtKB-UniRule"/>
</dbReference>
<dbReference type="OrthoDB" id="10251234at2759"/>
<evidence type="ECO:0000313" key="4">
    <source>
        <dbReference type="Proteomes" id="UP001154078"/>
    </source>
</evidence>
<keyword evidence="4" id="KW-1185">Reference proteome</keyword>
<protein>
    <recommendedName>
        <fullName evidence="1">Cap-specific mRNA (nucleoside-2'-O-)-methyltransferase 1</fullName>
        <ecNumber evidence="1">2.1.1.57</ecNumber>
    </recommendedName>
    <alternativeName>
        <fullName evidence="1">Cap1 2'O-ribose methyltransferase 1</fullName>
    </alternativeName>
</protein>
<comment type="function">
    <text evidence="1">S-adenosyl-L-methionine-dependent methyltransferase that mediates RNA cap1 2'-O-ribose methylation to the 5'-cap structure of RNAs. Methylates the ribose of the first nucleotide of a m(7)GpppG-capped mRNA to produce m(7)GpppNmp (cap1).</text>
</comment>
<dbReference type="AlphaFoldDB" id="A0A9P0AS47"/>
<dbReference type="FunFam" id="3.40.50.12760:FF:000004">
    <property type="entry name" value="FtsJ-like methyltransferase"/>
    <property type="match status" value="1"/>
</dbReference>
<gene>
    <name evidence="3" type="ORF">MELIAE_LOCUS1081</name>
</gene>
<dbReference type="InterPro" id="IPR050851">
    <property type="entry name" value="mRNA_Cap_2O-Ribose_MeTrfase"/>
</dbReference>
<dbReference type="EMBL" id="OV121132">
    <property type="protein sequence ID" value="CAH0547026.1"/>
    <property type="molecule type" value="Genomic_DNA"/>
</dbReference>
<dbReference type="SUPFAM" id="SSF53335">
    <property type="entry name" value="S-adenosyl-L-methionine-dependent methyltransferases"/>
    <property type="match status" value="1"/>
</dbReference>
<dbReference type="EC" id="2.1.1.57" evidence="1"/>
<dbReference type="PANTHER" id="PTHR16121">
    <property type="entry name" value="CAP-SPECIFIC MRNA (NUCLEOSIDE-2'-O-)-METHYLTRANSFERASE 1-RELATED"/>
    <property type="match status" value="1"/>
</dbReference>
<keyword evidence="1" id="KW-0539">Nucleus</keyword>
<keyword evidence="1" id="KW-0808">Transferase</keyword>
<evidence type="ECO:0000313" key="3">
    <source>
        <dbReference type="EMBL" id="CAH0547026.1"/>
    </source>
</evidence>
<dbReference type="GO" id="GO:0004483">
    <property type="term" value="F:methyltransferase cap1 activity"/>
    <property type="evidence" value="ECO:0007669"/>
    <property type="project" value="UniProtKB-UniRule"/>
</dbReference>
<feature type="domain" description="Ribosomal RNA methyltransferase FtsJ" evidence="2">
    <location>
        <begin position="86"/>
        <end position="295"/>
    </location>
</feature>
<dbReference type="Proteomes" id="UP001154078">
    <property type="component" value="Chromosome 1"/>
</dbReference>
<name>A0A9P0AS47_BRAAE</name>
<dbReference type="InterPro" id="IPR002877">
    <property type="entry name" value="RNA_MeTrfase_FtsJ_dom"/>
</dbReference>
<dbReference type="GO" id="GO:0016556">
    <property type="term" value="P:mRNA modification"/>
    <property type="evidence" value="ECO:0007669"/>
    <property type="project" value="UniProtKB-UniRule"/>
</dbReference>
<keyword evidence="1" id="KW-0506">mRNA capping</keyword>
<sequence>MEVLIKQKVVWLKNNEKNEFLPNAMVNWIKEGSPKTNIDDEHNFCDKDILYGIQKGKEIFDKMDFMVIIQARTRANPFESIRSAFFMNRAALKMANIDSATDFLFTDIQRNDHFLGNEGPFYFADVCAGPGGFTEYILWRTGWIYKGLGFTLKDAHDFKLNESTCTSSATFQALYGKNEDGNICNPENISDFKEKILAETNNKGVHFMMSDGGFSVEGNEHFQEVLSKNIYICQCLVALEIVRKHGNFVTKLFDVFTPFSIGLLYLMYQCFTKVSIFKPNASRPANSERYFICQNLKENSQVNFIKEYLWKVVKRLWEFSTKNETNIDILSIVPLEVIIENKCFYDYIVESNNNLGLKQIKALQKLREFCLDPLLIDPRQEELKEKSLEYWKLPNKIKILKPLTTEVKVPLWKQELLVQPREICNVKHLELTLNDVEDWFYCPMYCPKNISNCYFYAGVGYTKVYRFQKDKWVKVKNLQLNKGTLLYAEFVKEKNTYNGNSKTFFKYSLHVIDAVSLGEKILTNLKFFERIKFLEIYCKAVNREYYENSVRLRIKPMKPLPSLISEPIIKETKNLQFYCDLPVIGYKSESESFEVNSLLLLKCNNNQSFYSTYVLRVLIYLSNGVGSESKIKIKSLEDYILNKM</sequence>
<comment type="subcellular location">
    <subcellularLocation>
        <location evidence="1">Nucleus</location>
    </subcellularLocation>
</comment>
<proteinExistence type="predicted"/>
<dbReference type="InterPro" id="IPR029063">
    <property type="entry name" value="SAM-dependent_MTases_sf"/>
</dbReference>
<evidence type="ECO:0000259" key="2">
    <source>
        <dbReference type="Pfam" id="PF01728"/>
    </source>
</evidence>
<organism evidence="3 4">
    <name type="scientific">Brassicogethes aeneus</name>
    <name type="common">Rape pollen beetle</name>
    <name type="synonym">Meligethes aeneus</name>
    <dbReference type="NCBI Taxonomy" id="1431903"/>
    <lineage>
        <taxon>Eukaryota</taxon>
        <taxon>Metazoa</taxon>
        <taxon>Ecdysozoa</taxon>
        <taxon>Arthropoda</taxon>
        <taxon>Hexapoda</taxon>
        <taxon>Insecta</taxon>
        <taxon>Pterygota</taxon>
        <taxon>Neoptera</taxon>
        <taxon>Endopterygota</taxon>
        <taxon>Coleoptera</taxon>
        <taxon>Polyphaga</taxon>
        <taxon>Cucujiformia</taxon>
        <taxon>Nitidulidae</taxon>
        <taxon>Meligethinae</taxon>
        <taxon>Brassicogethes</taxon>
    </lineage>
</organism>
<dbReference type="Gene3D" id="3.40.50.12760">
    <property type="match status" value="1"/>
</dbReference>
<dbReference type="Pfam" id="PF01728">
    <property type="entry name" value="FtsJ"/>
    <property type="match status" value="1"/>
</dbReference>
<dbReference type="PANTHER" id="PTHR16121:SF0">
    <property type="entry name" value="CAP-SPECIFIC MRNA (NUCLEOSIDE-2'-O-)-METHYLTRANSFERASE 1"/>
    <property type="match status" value="1"/>
</dbReference>
<comment type="catalytic activity">
    <reaction evidence="1">
        <text>a 5'-end (N(7)-methyl 5'-triphosphoguanosine)-ribonucleoside in mRNA + S-adenosyl-L-methionine = a 5'-end (N(7)-methyl 5'-triphosphoguanosine)-(2'-O-methyl-ribonucleoside) in mRNA + S-adenosyl-L-homocysteine + H(+)</text>
        <dbReference type="Rhea" id="RHEA:67020"/>
        <dbReference type="Rhea" id="RHEA-COMP:17167"/>
        <dbReference type="Rhea" id="RHEA-COMP:17168"/>
        <dbReference type="ChEBI" id="CHEBI:15378"/>
        <dbReference type="ChEBI" id="CHEBI:57856"/>
        <dbReference type="ChEBI" id="CHEBI:59789"/>
        <dbReference type="ChEBI" id="CHEBI:156461"/>
        <dbReference type="ChEBI" id="CHEBI:167609"/>
        <dbReference type="EC" id="2.1.1.57"/>
    </reaction>
</comment>
<keyword evidence="1" id="KW-0507">mRNA processing</keyword>
<dbReference type="GO" id="GO:0005634">
    <property type="term" value="C:nucleus"/>
    <property type="evidence" value="ECO:0007669"/>
    <property type="project" value="UniProtKB-SubCell"/>
</dbReference>
<dbReference type="GO" id="GO:0003676">
    <property type="term" value="F:nucleic acid binding"/>
    <property type="evidence" value="ECO:0007669"/>
    <property type="project" value="UniProtKB-UniRule"/>
</dbReference>
<accession>A0A9P0AS47</accession>